<reference evidence="10" key="1">
    <citation type="journal article" date="2019" name="Int. J. Syst. Evol. Microbiol.">
        <title>The Global Catalogue of Microorganisms (GCM) 10K type strain sequencing project: providing services to taxonomists for standard genome sequencing and annotation.</title>
        <authorList>
            <consortium name="The Broad Institute Genomics Platform"/>
            <consortium name="The Broad Institute Genome Sequencing Center for Infectious Disease"/>
            <person name="Wu L."/>
            <person name="Ma J."/>
        </authorList>
    </citation>
    <scope>NUCLEOTIDE SEQUENCE [LARGE SCALE GENOMIC DNA]</scope>
    <source>
        <strain evidence="10">JCM 15577</strain>
    </source>
</reference>
<comment type="similarity">
    <text evidence="2">Belongs to the ABC transporter superfamily.</text>
</comment>
<keyword evidence="3" id="KW-0813">Transport</keyword>
<evidence type="ECO:0000313" key="9">
    <source>
        <dbReference type="EMBL" id="GAA1696467.1"/>
    </source>
</evidence>
<evidence type="ECO:0000256" key="2">
    <source>
        <dbReference type="ARBA" id="ARBA00005417"/>
    </source>
</evidence>
<feature type="domain" description="ABC transporter" evidence="8">
    <location>
        <begin position="24"/>
        <end position="277"/>
    </location>
</feature>
<dbReference type="PROSITE" id="PS00211">
    <property type="entry name" value="ABC_TRANSPORTER_1"/>
    <property type="match status" value="1"/>
</dbReference>
<dbReference type="InterPro" id="IPR017871">
    <property type="entry name" value="ABC_transporter-like_CS"/>
</dbReference>
<dbReference type="InterPro" id="IPR013563">
    <property type="entry name" value="Oligopep_ABC_C"/>
</dbReference>
<dbReference type="PROSITE" id="PS50893">
    <property type="entry name" value="ABC_TRANSPORTER_2"/>
    <property type="match status" value="1"/>
</dbReference>
<sequence>MSIDTRTASPQRDVAQPTEPVPFLRVSDLSIHLPAGAHRSVHAVKRVDVQIGRGERVGIVGESGSGKSVTGRAIAGLLPTNPRVVVNGSVRFDGAEMIGAPPREWDRIRAHTVGMIFQDPSTFLNPTMKIGRQVEEAITGGRRRRRGDHTQTAVDRYLTLAGLSDPAQVAKRFPYELSGGMRQRVLIAIAIAKQPDLIIADEPTTALDATVQRHVLSTLDETVTRLGTSLILISHDFSVVAGMTDRVYVMYAGRVVESGPTRQVLSAPRHPYTQALLRSVRSLTDDDLDLWSIPPSLRHELDVAAMVSGGDDDAA</sequence>
<dbReference type="Gene3D" id="3.40.50.300">
    <property type="entry name" value="P-loop containing nucleotide triphosphate hydrolases"/>
    <property type="match status" value="1"/>
</dbReference>
<protein>
    <submittedName>
        <fullName evidence="9">ABC transporter ATP-binding protein</fullName>
    </submittedName>
</protein>
<keyword evidence="7" id="KW-0472">Membrane</keyword>
<keyword evidence="4" id="KW-1003">Cell membrane</keyword>
<proteinExistence type="inferred from homology"/>
<dbReference type="Proteomes" id="UP001501690">
    <property type="component" value="Unassembled WGS sequence"/>
</dbReference>
<dbReference type="RefSeq" id="WP_344070450.1">
    <property type="nucleotide sequence ID" value="NZ_BAAAPL010000001.1"/>
</dbReference>
<dbReference type="EMBL" id="BAAAPL010000001">
    <property type="protein sequence ID" value="GAA1696467.1"/>
    <property type="molecule type" value="Genomic_DNA"/>
</dbReference>
<organism evidence="9 10">
    <name type="scientific">Microbacterium sediminicola</name>
    <dbReference type="NCBI Taxonomy" id="415210"/>
    <lineage>
        <taxon>Bacteria</taxon>
        <taxon>Bacillati</taxon>
        <taxon>Actinomycetota</taxon>
        <taxon>Actinomycetes</taxon>
        <taxon>Micrococcales</taxon>
        <taxon>Microbacteriaceae</taxon>
        <taxon>Microbacterium</taxon>
    </lineage>
</organism>
<dbReference type="Pfam" id="PF08352">
    <property type="entry name" value="oligo_HPY"/>
    <property type="match status" value="1"/>
</dbReference>
<dbReference type="SMART" id="SM00382">
    <property type="entry name" value="AAA"/>
    <property type="match status" value="1"/>
</dbReference>
<keyword evidence="10" id="KW-1185">Reference proteome</keyword>
<dbReference type="SUPFAM" id="SSF52540">
    <property type="entry name" value="P-loop containing nucleoside triphosphate hydrolases"/>
    <property type="match status" value="1"/>
</dbReference>
<dbReference type="GO" id="GO:0005524">
    <property type="term" value="F:ATP binding"/>
    <property type="evidence" value="ECO:0007669"/>
    <property type="project" value="UniProtKB-KW"/>
</dbReference>
<dbReference type="CDD" id="cd03257">
    <property type="entry name" value="ABC_NikE_OppD_transporters"/>
    <property type="match status" value="1"/>
</dbReference>
<evidence type="ECO:0000256" key="1">
    <source>
        <dbReference type="ARBA" id="ARBA00004202"/>
    </source>
</evidence>
<dbReference type="InterPro" id="IPR003439">
    <property type="entry name" value="ABC_transporter-like_ATP-bd"/>
</dbReference>
<dbReference type="InterPro" id="IPR003593">
    <property type="entry name" value="AAA+_ATPase"/>
</dbReference>
<evidence type="ECO:0000313" key="10">
    <source>
        <dbReference type="Proteomes" id="UP001501690"/>
    </source>
</evidence>
<accession>A0ABP4U2Z8</accession>
<name>A0ABP4U2Z8_9MICO</name>
<dbReference type="InterPro" id="IPR027417">
    <property type="entry name" value="P-loop_NTPase"/>
</dbReference>
<evidence type="ECO:0000256" key="5">
    <source>
        <dbReference type="ARBA" id="ARBA00022741"/>
    </source>
</evidence>
<evidence type="ECO:0000256" key="6">
    <source>
        <dbReference type="ARBA" id="ARBA00022840"/>
    </source>
</evidence>
<keyword evidence="6 9" id="KW-0067">ATP-binding</keyword>
<evidence type="ECO:0000256" key="4">
    <source>
        <dbReference type="ARBA" id="ARBA00022475"/>
    </source>
</evidence>
<dbReference type="Pfam" id="PF00005">
    <property type="entry name" value="ABC_tran"/>
    <property type="match status" value="1"/>
</dbReference>
<evidence type="ECO:0000256" key="7">
    <source>
        <dbReference type="ARBA" id="ARBA00023136"/>
    </source>
</evidence>
<comment type="caution">
    <text evidence="9">The sequence shown here is derived from an EMBL/GenBank/DDBJ whole genome shotgun (WGS) entry which is preliminary data.</text>
</comment>
<evidence type="ECO:0000259" key="8">
    <source>
        <dbReference type="PROSITE" id="PS50893"/>
    </source>
</evidence>
<keyword evidence="5" id="KW-0547">Nucleotide-binding</keyword>
<evidence type="ECO:0000256" key="3">
    <source>
        <dbReference type="ARBA" id="ARBA00022448"/>
    </source>
</evidence>
<comment type="subcellular location">
    <subcellularLocation>
        <location evidence="1">Cell membrane</location>
        <topology evidence="1">Peripheral membrane protein</topology>
    </subcellularLocation>
</comment>
<dbReference type="PANTHER" id="PTHR43297">
    <property type="entry name" value="OLIGOPEPTIDE TRANSPORT ATP-BINDING PROTEIN APPD"/>
    <property type="match status" value="1"/>
</dbReference>
<dbReference type="InterPro" id="IPR050388">
    <property type="entry name" value="ABC_Ni/Peptide_Import"/>
</dbReference>
<gene>
    <name evidence="9" type="ORF">GCM10009808_12230</name>
</gene>
<dbReference type="PANTHER" id="PTHR43297:SF2">
    <property type="entry name" value="DIPEPTIDE TRANSPORT ATP-BINDING PROTEIN DPPD"/>
    <property type="match status" value="1"/>
</dbReference>